<dbReference type="HOGENOM" id="CLU_2605849_0_0_1"/>
<dbReference type="RefSeq" id="XP_007742613.1">
    <property type="nucleotide sequence ID" value="XM_007744423.1"/>
</dbReference>
<name>W9X6W2_9EURO</name>
<sequence>MLRLNNEQPTVDADHAMEHTDDNDAEYEMDDMYGAHPIEIERNAHAGNADSRTSAENVDYPVCDEPTVFYDSDAEDADC</sequence>
<organism evidence="2 3">
    <name type="scientific">Cladophialophora psammophila CBS 110553</name>
    <dbReference type="NCBI Taxonomy" id="1182543"/>
    <lineage>
        <taxon>Eukaryota</taxon>
        <taxon>Fungi</taxon>
        <taxon>Dikarya</taxon>
        <taxon>Ascomycota</taxon>
        <taxon>Pezizomycotina</taxon>
        <taxon>Eurotiomycetes</taxon>
        <taxon>Chaetothyriomycetidae</taxon>
        <taxon>Chaetothyriales</taxon>
        <taxon>Herpotrichiellaceae</taxon>
        <taxon>Cladophialophora</taxon>
    </lineage>
</organism>
<dbReference type="GeneID" id="19188540"/>
<reference evidence="2 3" key="1">
    <citation type="submission" date="2013-03" db="EMBL/GenBank/DDBJ databases">
        <title>The Genome Sequence of Cladophialophora psammophila CBS 110553.</title>
        <authorList>
            <consortium name="The Broad Institute Genomics Platform"/>
            <person name="Cuomo C."/>
            <person name="de Hoog S."/>
            <person name="Gorbushina A."/>
            <person name="Walker B."/>
            <person name="Young S.K."/>
            <person name="Zeng Q."/>
            <person name="Gargeya S."/>
            <person name="Fitzgerald M."/>
            <person name="Haas B."/>
            <person name="Abouelleil A."/>
            <person name="Allen A.W."/>
            <person name="Alvarado L."/>
            <person name="Arachchi H.M."/>
            <person name="Berlin A.M."/>
            <person name="Chapman S.B."/>
            <person name="Gainer-Dewar J."/>
            <person name="Goldberg J."/>
            <person name="Griggs A."/>
            <person name="Gujja S."/>
            <person name="Hansen M."/>
            <person name="Howarth C."/>
            <person name="Imamovic A."/>
            <person name="Ireland A."/>
            <person name="Larimer J."/>
            <person name="McCowan C."/>
            <person name="Murphy C."/>
            <person name="Pearson M."/>
            <person name="Poon T.W."/>
            <person name="Priest M."/>
            <person name="Roberts A."/>
            <person name="Saif S."/>
            <person name="Shea T."/>
            <person name="Sisk P."/>
            <person name="Sykes S."/>
            <person name="Wortman J."/>
            <person name="Nusbaum C."/>
            <person name="Birren B."/>
        </authorList>
    </citation>
    <scope>NUCLEOTIDE SEQUENCE [LARGE SCALE GENOMIC DNA]</scope>
    <source>
        <strain evidence="2 3">CBS 110553</strain>
    </source>
</reference>
<protein>
    <submittedName>
        <fullName evidence="2">Uncharacterized protein</fullName>
    </submittedName>
</protein>
<dbReference type="EMBL" id="AMGX01000005">
    <property type="protein sequence ID" value="EXJ72666.1"/>
    <property type="molecule type" value="Genomic_DNA"/>
</dbReference>
<gene>
    <name evidence="2" type="ORF">A1O5_03812</name>
</gene>
<evidence type="ECO:0000256" key="1">
    <source>
        <dbReference type="SAM" id="MobiDB-lite"/>
    </source>
</evidence>
<dbReference type="Proteomes" id="UP000019471">
    <property type="component" value="Unassembled WGS sequence"/>
</dbReference>
<dbReference type="AlphaFoldDB" id="W9X6W2"/>
<keyword evidence="3" id="KW-1185">Reference proteome</keyword>
<feature type="compositionally biased region" description="Basic and acidic residues" evidence="1">
    <location>
        <begin position="12"/>
        <end position="22"/>
    </location>
</feature>
<evidence type="ECO:0000313" key="3">
    <source>
        <dbReference type="Proteomes" id="UP000019471"/>
    </source>
</evidence>
<proteinExistence type="predicted"/>
<accession>W9X6W2</accession>
<comment type="caution">
    <text evidence="2">The sequence shown here is derived from an EMBL/GenBank/DDBJ whole genome shotgun (WGS) entry which is preliminary data.</text>
</comment>
<feature type="region of interest" description="Disordered" evidence="1">
    <location>
        <begin position="1"/>
        <end position="59"/>
    </location>
</feature>
<evidence type="ECO:0000313" key="2">
    <source>
        <dbReference type="EMBL" id="EXJ72666.1"/>
    </source>
</evidence>